<dbReference type="Proteomes" id="UP000438429">
    <property type="component" value="Unassembled WGS sequence"/>
</dbReference>
<organism evidence="1 2">
    <name type="scientific">Scophthalmus maximus</name>
    <name type="common">Turbot</name>
    <name type="synonym">Psetta maxima</name>
    <dbReference type="NCBI Taxonomy" id="52904"/>
    <lineage>
        <taxon>Eukaryota</taxon>
        <taxon>Metazoa</taxon>
        <taxon>Chordata</taxon>
        <taxon>Craniata</taxon>
        <taxon>Vertebrata</taxon>
        <taxon>Euteleostomi</taxon>
        <taxon>Actinopterygii</taxon>
        <taxon>Neopterygii</taxon>
        <taxon>Teleostei</taxon>
        <taxon>Neoteleostei</taxon>
        <taxon>Acanthomorphata</taxon>
        <taxon>Carangaria</taxon>
        <taxon>Pleuronectiformes</taxon>
        <taxon>Pleuronectoidei</taxon>
        <taxon>Scophthalmidae</taxon>
        <taxon>Scophthalmus</taxon>
    </lineage>
</organism>
<sequence length="93" mass="10245">MSIIGRSKKGIMSAVFLHRVCDNNISLPRSIWFVPSLTCVSTTVSLLCLSSLTDCSVSGAVRERLVVDVPVRRRQPLHGFPPVVDLEVLQNIL</sequence>
<proteinExistence type="predicted"/>
<dbReference type="AlphaFoldDB" id="A0A6A4TSE5"/>
<accession>A0A6A4TSE5</accession>
<evidence type="ECO:0000313" key="1">
    <source>
        <dbReference type="EMBL" id="KAF0044972.1"/>
    </source>
</evidence>
<protein>
    <submittedName>
        <fullName evidence="1">Uncharacterized protein</fullName>
    </submittedName>
</protein>
<dbReference type="EMBL" id="VEVO01000002">
    <property type="protein sequence ID" value="KAF0044972.1"/>
    <property type="molecule type" value="Genomic_DNA"/>
</dbReference>
<name>A0A6A4TSE5_SCOMX</name>
<evidence type="ECO:0000313" key="2">
    <source>
        <dbReference type="Proteomes" id="UP000438429"/>
    </source>
</evidence>
<gene>
    <name evidence="1" type="ORF">F2P81_001501</name>
</gene>
<reference evidence="1 2" key="1">
    <citation type="submission" date="2019-06" db="EMBL/GenBank/DDBJ databases">
        <title>Draft genomes of female and male turbot (Scophthalmus maximus).</title>
        <authorList>
            <person name="Xu H."/>
            <person name="Xu X.-W."/>
            <person name="Shao C."/>
            <person name="Chen S."/>
        </authorList>
    </citation>
    <scope>NUCLEOTIDE SEQUENCE [LARGE SCALE GENOMIC DNA]</scope>
    <source>
        <strain evidence="1">Ysfricsl-2016a</strain>
        <tissue evidence="1">Blood</tissue>
    </source>
</reference>
<comment type="caution">
    <text evidence="1">The sequence shown here is derived from an EMBL/GenBank/DDBJ whole genome shotgun (WGS) entry which is preliminary data.</text>
</comment>